<evidence type="ECO:0000256" key="2">
    <source>
        <dbReference type="SAM" id="MobiDB-lite"/>
    </source>
</evidence>
<feature type="region of interest" description="Disordered" evidence="2">
    <location>
        <begin position="267"/>
        <end position="288"/>
    </location>
</feature>
<protein>
    <submittedName>
        <fullName evidence="4">Polysaccharide deacetylase family protein</fullName>
    </submittedName>
</protein>
<name>A0A554RTX5_9ACTN</name>
<dbReference type="Gene3D" id="2.60.120.260">
    <property type="entry name" value="Galactose-binding domain-like"/>
    <property type="match status" value="1"/>
</dbReference>
<dbReference type="InterPro" id="IPR002509">
    <property type="entry name" value="NODB_dom"/>
</dbReference>
<keyword evidence="1" id="KW-0732">Signal</keyword>
<dbReference type="GO" id="GO:0016810">
    <property type="term" value="F:hydrolase activity, acting on carbon-nitrogen (but not peptide) bonds"/>
    <property type="evidence" value="ECO:0007669"/>
    <property type="project" value="InterPro"/>
</dbReference>
<dbReference type="OrthoDB" id="2795102at2"/>
<dbReference type="GO" id="GO:0005975">
    <property type="term" value="P:carbohydrate metabolic process"/>
    <property type="evidence" value="ECO:0007669"/>
    <property type="project" value="InterPro"/>
</dbReference>
<evidence type="ECO:0000259" key="3">
    <source>
        <dbReference type="PROSITE" id="PS51677"/>
    </source>
</evidence>
<feature type="compositionally biased region" description="Low complexity" evidence="2">
    <location>
        <begin position="267"/>
        <end position="276"/>
    </location>
</feature>
<organism evidence="4 5">
    <name type="scientific">Aeromicrobium piscarium</name>
    <dbReference type="NCBI Taxonomy" id="2590901"/>
    <lineage>
        <taxon>Bacteria</taxon>
        <taxon>Bacillati</taxon>
        <taxon>Actinomycetota</taxon>
        <taxon>Actinomycetes</taxon>
        <taxon>Propionibacteriales</taxon>
        <taxon>Nocardioidaceae</taxon>
        <taxon>Aeromicrobium</taxon>
    </lineage>
</organism>
<dbReference type="Proteomes" id="UP000316988">
    <property type="component" value="Unassembled WGS sequence"/>
</dbReference>
<evidence type="ECO:0000313" key="5">
    <source>
        <dbReference type="Proteomes" id="UP000316988"/>
    </source>
</evidence>
<dbReference type="PANTHER" id="PTHR34216:SF11">
    <property type="entry name" value="CHITOOLIGOSACCHARIDE DEACETYLASE"/>
    <property type="match status" value="1"/>
</dbReference>
<evidence type="ECO:0000256" key="1">
    <source>
        <dbReference type="ARBA" id="ARBA00022729"/>
    </source>
</evidence>
<evidence type="ECO:0000313" key="4">
    <source>
        <dbReference type="EMBL" id="TSD57510.1"/>
    </source>
</evidence>
<accession>A0A554RTX5</accession>
<comment type="caution">
    <text evidence="4">The sequence shown here is derived from an EMBL/GenBank/DDBJ whole genome shotgun (WGS) entry which is preliminary data.</text>
</comment>
<dbReference type="PROSITE" id="PS51677">
    <property type="entry name" value="NODB"/>
    <property type="match status" value="1"/>
</dbReference>
<dbReference type="CDD" id="cd10967">
    <property type="entry name" value="CE4_GLA_like_6s"/>
    <property type="match status" value="1"/>
</dbReference>
<keyword evidence="5" id="KW-1185">Reference proteome</keyword>
<dbReference type="AlphaFoldDB" id="A0A554RTX5"/>
<dbReference type="Pfam" id="PF01522">
    <property type="entry name" value="Polysacc_deac_1"/>
    <property type="match status" value="1"/>
</dbReference>
<dbReference type="RefSeq" id="WP_143914556.1">
    <property type="nucleotide sequence ID" value="NZ_VLNT01000019.1"/>
</dbReference>
<dbReference type="EMBL" id="VLNT01000019">
    <property type="protein sequence ID" value="TSD57510.1"/>
    <property type="molecule type" value="Genomic_DNA"/>
</dbReference>
<dbReference type="InterPro" id="IPR051398">
    <property type="entry name" value="Polysacch_Deacetylase"/>
</dbReference>
<dbReference type="SUPFAM" id="SSF88713">
    <property type="entry name" value="Glycoside hydrolase/deacetylase"/>
    <property type="match status" value="1"/>
</dbReference>
<gene>
    <name evidence="4" type="ORF">FNM00_16060</name>
</gene>
<feature type="region of interest" description="Disordered" evidence="2">
    <location>
        <begin position="446"/>
        <end position="480"/>
    </location>
</feature>
<dbReference type="Gene3D" id="3.20.20.370">
    <property type="entry name" value="Glycoside hydrolase/deacetylase"/>
    <property type="match status" value="1"/>
</dbReference>
<dbReference type="InterPro" id="IPR011330">
    <property type="entry name" value="Glyco_hydro/deAcase_b/a-brl"/>
</dbReference>
<feature type="domain" description="NodB homology" evidence="3">
    <location>
        <begin position="48"/>
        <end position="174"/>
    </location>
</feature>
<sequence>MPSSSLTLPRRRRTPTQLAALVLAGLTAIATAWLTTPAMEPADAAPRTIVSLTFDDGNANQQAAVDLLDKYGMKGTFYIPSGYLGAPGYFTMDQVTAIAAKGHEIGGHTVSHPDLTTLSAAEATRQVCYDRVRLSEAGLSVRSFAYPFAAVNDIAKQAVVDCGYNSARGLGDLDMKRGKNKINAESVPPPDPFELRAPPQVETSWKLADLKGLVTRAERTGGWVPITFHNVCASGCEISVTPKVFEQFLKWLKPRAAQGTVVQTVGDTVGGDAKPTVPGPPIDPVPSDGNGVVNGGAEEIGADGTPRCWMRGGYGANTAELSTVDAAHTGTKAARVTVSGYTDGDAKWLQAFDLGECAPGVTPGHTYSLRSWYTSDAVTQFAVYLRDAGGGWHYWTSSPWFAASATYAQAVWTTPEIPEGMSGISFGLNMFANGTITTDDVEIYDTQDAPPPGKAATEASGLQEAPAVSAQVEPQGDTEG</sequence>
<proteinExistence type="predicted"/>
<reference evidence="4 5" key="1">
    <citation type="submission" date="2019-07" db="EMBL/GenBank/DDBJ databases">
        <authorList>
            <person name="Zhao L.H."/>
        </authorList>
    </citation>
    <scope>NUCLEOTIDE SEQUENCE [LARGE SCALE GENOMIC DNA]</scope>
    <source>
        <strain evidence="4 5">Co35</strain>
    </source>
</reference>
<dbReference type="PANTHER" id="PTHR34216">
    <property type="match status" value="1"/>
</dbReference>